<reference evidence="6" key="1">
    <citation type="submission" date="2016-11" db="EMBL/GenBank/DDBJ databases">
        <authorList>
            <person name="Varghese N."/>
            <person name="Submissions S."/>
        </authorList>
    </citation>
    <scope>NUCLEOTIDE SEQUENCE [LARGE SCALE GENOMIC DNA]</scope>
    <source>
        <strain evidence="6">UWOS</strain>
    </source>
</reference>
<dbReference type="GO" id="GO:0016757">
    <property type="term" value="F:glycosyltransferase activity"/>
    <property type="evidence" value="ECO:0007669"/>
    <property type="project" value="UniProtKB-KW"/>
</dbReference>
<dbReference type="SUPFAM" id="SSF53448">
    <property type="entry name" value="Nucleotide-diphospho-sugar transferases"/>
    <property type="match status" value="1"/>
</dbReference>
<comment type="similarity">
    <text evidence="1">Belongs to the glycosyltransferase 2 family.</text>
</comment>
<dbReference type="InterPro" id="IPR029044">
    <property type="entry name" value="Nucleotide-diphossugar_trans"/>
</dbReference>
<gene>
    <name evidence="5" type="ORF">SAMN05720469_10152</name>
</gene>
<evidence type="ECO:0000256" key="1">
    <source>
        <dbReference type="ARBA" id="ARBA00006739"/>
    </source>
</evidence>
<evidence type="ECO:0000256" key="2">
    <source>
        <dbReference type="ARBA" id="ARBA00022676"/>
    </source>
</evidence>
<name>A0A1M6PNP0_9BACT</name>
<sequence length="290" mass="33246">MNEKTVSCVILNYNDAETTLNLVLRVKGYSLIDHIVVVDNCSTDDSWETLSCQNAGKVHVVKSPRNGGYGFGNNVGLRYSVDVLHVDYSIVANPDVLFDENCVRKFIQTLQEDPSVAVVSAKQSNSPDCAWKDCSILQYILATSLFFEVWLKIRSYPKNYFIGKDSVPVFAVPGSLLMVDLKKMLKYGLYDEDFFLYFEEFVLAQKFANAGLKTILRLDCSYVHNHHVSISKAYNRWSQQHAILLNSAELFLKKYKKAGILQMFFARIWFVYTKIEFLLYDVYKSFCKGM</sequence>
<keyword evidence="3 5" id="KW-0808">Transferase</keyword>
<organism evidence="5 6">
    <name type="scientific">Fibrobacter intestinalis</name>
    <dbReference type="NCBI Taxonomy" id="28122"/>
    <lineage>
        <taxon>Bacteria</taxon>
        <taxon>Pseudomonadati</taxon>
        <taxon>Fibrobacterota</taxon>
        <taxon>Fibrobacteria</taxon>
        <taxon>Fibrobacterales</taxon>
        <taxon>Fibrobacteraceae</taxon>
        <taxon>Fibrobacter</taxon>
    </lineage>
</organism>
<evidence type="ECO:0000259" key="4">
    <source>
        <dbReference type="Pfam" id="PF00535"/>
    </source>
</evidence>
<keyword evidence="6" id="KW-1185">Reference proteome</keyword>
<dbReference type="PANTHER" id="PTHR43179">
    <property type="entry name" value="RHAMNOSYLTRANSFERASE WBBL"/>
    <property type="match status" value="1"/>
</dbReference>
<feature type="domain" description="Glycosyltransferase 2-like" evidence="4">
    <location>
        <begin position="7"/>
        <end position="132"/>
    </location>
</feature>
<evidence type="ECO:0000256" key="3">
    <source>
        <dbReference type="ARBA" id="ARBA00022679"/>
    </source>
</evidence>
<dbReference type="AlphaFoldDB" id="A0A1M6PNP0"/>
<dbReference type="Proteomes" id="UP000184275">
    <property type="component" value="Unassembled WGS sequence"/>
</dbReference>
<protein>
    <submittedName>
        <fullName evidence="5">Glycosyltransferase, GT2 family</fullName>
    </submittedName>
</protein>
<dbReference type="EMBL" id="FRAW01000001">
    <property type="protein sequence ID" value="SHK09531.1"/>
    <property type="molecule type" value="Genomic_DNA"/>
</dbReference>
<dbReference type="RefSeq" id="WP_073301636.1">
    <property type="nucleotide sequence ID" value="NZ_FRAW01000001.1"/>
</dbReference>
<evidence type="ECO:0000313" key="6">
    <source>
        <dbReference type="Proteomes" id="UP000184275"/>
    </source>
</evidence>
<dbReference type="PANTHER" id="PTHR43179:SF12">
    <property type="entry name" value="GALACTOFURANOSYLTRANSFERASE GLFT2"/>
    <property type="match status" value="1"/>
</dbReference>
<dbReference type="Gene3D" id="3.90.550.10">
    <property type="entry name" value="Spore Coat Polysaccharide Biosynthesis Protein SpsA, Chain A"/>
    <property type="match status" value="1"/>
</dbReference>
<keyword evidence="2" id="KW-0328">Glycosyltransferase</keyword>
<accession>A0A1M6PNP0</accession>
<dbReference type="Pfam" id="PF00535">
    <property type="entry name" value="Glycos_transf_2"/>
    <property type="match status" value="1"/>
</dbReference>
<proteinExistence type="inferred from homology"/>
<dbReference type="InterPro" id="IPR001173">
    <property type="entry name" value="Glyco_trans_2-like"/>
</dbReference>
<evidence type="ECO:0000313" key="5">
    <source>
        <dbReference type="EMBL" id="SHK09531.1"/>
    </source>
</evidence>